<feature type="transmembrane region" description="Helical" evidence="1">
    <location>
        <begin position="6"/>
        <end position="23"/>
    </location>
</feature>
<feature type="transmembrane region" description="Helical" evidence="1">
    <location>
        <begin position="44"/>
        <end position="63"/>
    </location>
</feature>
<keyword evidence="1" id="KW-0812">Transmembrane</keyword>
<feature type="transmembrane region" description="Helical" evidence="1">
    <location>
        <begin position="69"/>
        <end position="89"/>
    </location>
</feature>
<organism evidence="2 3">
    <name type="scientific">Ottowia beijingensis</name>
    <dbReference type="NCBI Taxonomy" id="1207057"/>
    <lineage>
        <taxon>Bacteria</taxon>
        <taxon>Pseudomonadati</taxon>
        <taxon>Pseudomonadota</taxon>
        <taxon>Betaproteobacteria</taxon>
        <taxon>Burkholderiales</taxon>
        <taxon>Comamonadaceae</taxon>
        <taxon>Ottowia</taxon>
    </lineage>
</organism>
<protein>
    <submittedName>
        <fullName evidence="2">Uncharacterized protein</fullName>
    </submittedName>
</protein>
<accession>A0A853IVW3</accession>
<evidence type="ECO:0000313" key="2">
    <source>
        <dbReference type="EMBL" id="NZA00658.1"/>
    </source>
</evidence>
<sequence length="94" mass="10307">MALAVIGIGIVWGATVLGVVYAFRDDDPLQQLAEFARRHRLVRVAMYVAPFQLIRGLVGWLTAGVDERLIAFWVAGLAGTLPGVLLYVISVTRR</sequence>
<comment type="caution">
    <text evidence="2">The sequence shown here is derived from an EMBL/GenBank/DDBJ whole genome shotgun (WGS) entry which is preliminary data.</text>
</comment>
<keyword evidence="1" id="KW-0472">Membrane</keyword>
<evidence type="ECO:0000313" key="3">
    <source>
        <dbReference type="Proteomes" id="UP000589716"/>
    </source>
</evidence>
<reference evidence="2 3" key="1">
    <citation type="submission" date="2020-07" db="EMBL/GenBank/DDBJ databases">
        <authorList>
            <person name="Maaloum M."/>
        </authorList>
    </citation>
    <scope>NUCLEOTIDE SEQUENCE [LARGE SCALE GENOMIC DNA]</scope>
    <source>
        <strain evidence="2 3">GCS-AN-3</strain>
    </source>
</reference>
<keyword evidence="3" id="KW-1185">Reference proteome</keyword>
<proteinExistence type="predicted"/>
<gene>
    <name evidence="2" type="ORF">H0I39_00640</name>
</gene>
<dbReference type="Proteomes" id="UP000589716">
    <property type="component" value="Unassembled WGS sequence"/>
</dbReference>
<dbReference type="EMBL" id="JACCKX010000001">
    <property type="protein sequence ID" value="NZA00658.1"/>
    <property type="molecule type" value="Genomic_DNA"/>
</dbReference>
<keyword evidence="1" id="KW-1133">Transmembrane helix</keyword>
<name>A0A853IVW3_9BURK</name>
<dbReference type="AlphaFoldDB" id="A0A853IVW3"/>
<evidence type="ECO:0000256" key="1">
    <source>
        <dbReference type="SAM" id="Phobius"/>
    </source>
</evidence>